<evidence type="ECO:0000313" key="1">
    <source>
        <dbReference type="EMBL" id="NJR78497.1"/>
    </source>
</evidence>
<proteinExistence type="predicted"/>
<dbReference type="Proteomes" id="UP000732399">
    <property type="component" value="Unassembled WGS sequence"/>
</dbReference>
<reference evidence="1 2" key="1">
    <citation type="submission" date="2020-03" db="EMBL/GenBank/DDBJ databases">
        <authorList>
            <person name="Wang L."/>
            <person name="He N."/>
            <person name="Li Y."/>
            <person name="Fang Y."/>
            <person name="Zhang F."/>
        </authorList>
    </citation>
    <scope>NUCLEOTIDE SEQUENCE [LARGE SCALE GENOMIC DNA]</scope>
    <source>
        <strain evidence="1 2">36D10-4-7</strain>
    </source>
</reference>
<organism evidence="1 2">
    <name type="scientific">Sphingomonas corticis</name>
    <dbReference type="NCBI Taxonomy" id="2722791"/>
    <lineage>
        <taxon>Bacteria</taxon>
        <taxon>Pseudomonadati</taxon>
        <taxon>Pseudomonadota</taxon>
        <taxon>Alphaproteobacteria</taxon>
        <taxon>Sphingomonadales</taxon>
        <taxon>Sphingomonadaceae</taxon>
        <taxon>Sphingomonas</taxon>
    </lineage>
</organism>
<accession>A0ABX1CRW2</accession>
<name>A0ABX1CRW2_9SPHN</name>
<dbReference type="InterPro" id="IPR012337">
    <property type="entry name" value="RNaseH-like_sf"/>
</dbReference>
<evidence type="ECO:0000313" key="2">
    <source>
        <dbReference type="Proteomes" id="UP000732399"/>
    </source>
</evidence>
<dbReference type="Gene3D" id="3.30.420.10">
    <property type="entry name" value="Ribonuclease H-like superfamily/Ribonuclease H"/>
    <property type="match status" value="1"/>
</dbReference>
<gene>
    <name evidence="1" type="ORF">HBH26_07860</name>
</gene>
<dbReference type="SUPFAM" id="SSF53098">
    <property type="entry name" value="Ribonuclease H-like"/>
    <property type="match status" value="1"/>
</dbReference>
<keyword evidence="2" id="KW-1185">Reference proteome</keyword>
<protein>
    <submittedName>
        <fullName evidence="1">Reverse transcriptase-like protein</fullName>
    </submittedName>
</protein>
<dbReference type="EMBL" id="JAAVJH010000004">
    <property type="protein sequence ID" value="NJR78497.1"/>
    <property type="molecule type" value="Genomic_DNA"/>
</dbReference>
<dbReference type="InterPro" id="IPR036397">
    <property type="entry name" value="RNaseH_sf"/>
</dbReference>
<sequence>MAGGVKVFFDGGCRPGGMEWAVVIRGEAIVACDLGAGTSMEAEWLALLAALRLVRERRIADAVLLGDAAAVIAQARGEVRCPPAYREHLDTFHALGGAHLRLRYLRRAQNLAGIALDALRR</sequence>
<comment type="caution">
    <text evidence="1">The sequence shown here is derived from an EMBL/GenBank/DDBJ whole genome shotgun (WGS) entry which is preliminary data.</text>
</comment>